<name>D6SS93_9BACT</name>
<feature type="domain" description="Mut7-C RNAse" evidence="1">
    <location>
        <begin position="93"/>
        <end position="234"/>
    </location>
</feature>
<dbReference type="EMBL" id="ACJN02000003">
    <property type="protein sequence ID" value="EFI33559.1"/>
    <property type="molecule type" value="Genomic_DNA"/>
</dbReference>
<dbReference type="Pfam" id="PF14451">
    <property type="entry name" value="Ub-Mut7C"/>
    <property type="match status" value="1"/>
</dbReference>
<evidence type="ECO:0008006" key="5">
    <source>
        <dbReference type="Google" id="ProtNLM"/>
    </source>
</evidence>
<dbReference type="InterPro" id="IPR027798">
    <property type="entry name" value="Ub_Mut7C"/>
</dbReference>
<evidence type="ECO:0000313" key="4">
    <source>
        <dbReference type="Proteomes" id="UP000005496"/>
    </source>
</evidence>
<dbReference type="AlphaFoldDB" id="D6SS93"/>
<evidence type="ECO:0000259" key="2">
    <source>
        <dbReference type="Pfam" id="PF14451"/>
    </source>
</evidence>
<dbReference type="Pfam" id="PF01927">
    <property type="entry name" value="Mut7-C"/>
    <property type="match status" value="1"/>
</dbReference>
<comment type="caution">
    <text evidence="3">The sequence shown here is derived from an EMBL/GenBank/DDBJ whole genome shotgun (WGS) entry which is preliminary data.</text>
</comment>
<dbReference type="OrthoDB" id="9797655at2"/>
<dbReference type="InterPro" id="IPR002782">
    <property type="entry name" value="Mut7-C_RNAse_dom"/>
</dbReference>
<dbReference type="RefSeq" id="WP_008870909.1">
    <property type="nucleotide sequence ID" value="NZ_ACJN02000003.1"/>
</dbReference>
<evidence type="ECO:0000313" key="3">
    <source>
        <dbReference type="EMBL" id="EFI33559.1"/>
    </source>
</evidence>
<dbReference type="PANTHER" id="PTHR39081:SF1">
    <property type="entry name" value="MUT7-C RNASE DOMAIN-CONTAINING PROTEIN"/>
    <property type="match status" value="1"/>
</dbReference>
<proteinExistence type="predicted"/>
<evidence type="ECO:0000259" key="1">
    <source>
        <dbReference type="Pfam" id="PF01927"/>
    </source>
</evidence>
<keyword evidence="4" id="KW-1185">Reference proteome</keyword>
<organism evidence="3 4">
    <name type="scientific">Desulfonatronospira thiodismutans ASO3-1</name>
    <dbReference type="NCBI Taxonomy" id="555779"/>
    <lineage>
        <taxon>Bacteria</taxon>
        <taxon>Pseudomonadati</taxon>
        <taxon>Thermodesulfobacteriota</taxon>
        <taxon>Desulfovibrionia</taxon>
        <taxon>Desulfovibrionales</taxon>
        <taxon>Desulfonatronovibrionaceae</taxon>
        <taxon>Desulfonatronospira</taxon>
    </lineage>
</organism>
<reference evidence="3" key="1">
    <citation type="submission" date="2010-05" db="EMBL/GenBank/DDBJ databases">
        <title>The draft genome of Desulfonatronospira thiodismutans ASO3-1.</title>
        <authorList>
            <consortium name="US DOE Joint Genome Institute (JGI-PGF)"/>
            <person name="Lucas S."/>
            <person name="Copeland A."/>
            <person name="Lapidus A."/>
            <person name="Cheng J.-F."/>
            <person name="Bruce D."/>
            <person name="Goodwin L."/>
            <person name="Pitluck S."/>
            <person name="Chertkov O."/>
            <person name="Brettin T."/>
            <person name="Detter J.C."/>
            <person name="Han C."/>
            <person name="Land M.L."/>
            <person name="Hauser L."/>
            <person name="Kyrpides N."/>
            <person name="Mikhailova N."/>
            <person name="Muyzer G."/>
            <person name="Woyke T."/>
        </authorList>
    </citation>
    <scope>NUCLEOTIDE SEQUENCE [LARGE SCALE GENOMIC DNA]</scope>
    <source>
        <strain evidence="3">ASO3-1</strain>
    </source>
</reference>
<protein>
    <recommendedName>
        <fullName evidence="5">Twitching motility protein PilT</fullName>
    </recommendedName>
</protein>
<dbReference type="Proteomes" id="UP000005496">
    <property type="component" value="Unassembled WGS sequence"/>
</dbReference>
<gene>
    <name evidence="3" type="ORF">Dthio_PD0893</name>
</gene>
<feature type="domain" description="Ubiquitin Mut7-C" evidence="2">
    <location>
        <begin position="1"/>
        <end position="77"/>
    </location>
</feature>
<accession>D6SS93</accession>
<dbReference type="eggNOG" id="COG1656">
    <property type="taxonomic scope" value="Bacteria"/>
</dbReference>
<dbReference type="PANTHER" id="PTHR39081">
    <property type="entry name" value="MUT7-C DOMAIN-CONTAINING PROTEIN"/>
    <property type="match status" value="1"/>
</dbReference>
<sequence length="240" mass="28021">MKYITFYFHRELREHFGLKYPLEYVLQRRASIKDIIEALGVPHTEVGEIIADEREAGFDHIPSPGEKIVVRSVEAPVDVASSTRLRPEAWPETRFIADVNVGKLAMLLRMLGQDTLWDNSYSDRQVAVLAARERRIVLSRDRGLLKRKEIMHGRLIRACNPDDQLREVARIYGLDLTCSFSRCLRCNQVLEPVPKSEIIQRLKPRTRKYFDYFEICPGCERIYWRGSHWEKMCSRIQDAG</sequence>